<accession>A0A1N7AFP4</accession>
<dbReference type="STRING" id="58117.SAMN05421833_108164"/>
<evidence type="ECO:0000256" key="5">
    <source>
        <dbReference type="PROSITE-ProRule" id="PRU00221"/>
    </source>
</evidence>
<keyword evidence="9" id="KW-1185">Reference proteome</keyword>
<feature type="domain" description="Protein kinase" evidence="7">
    <location>
        <begin position="16"/>
        <end position="277"/>
    </location>
</feature>
<keyword evidence="6" id="KW-0812">Transmembrane</keyword>
<feature type="transmembrane region" description="Helical" evidence="6">
    <location>
        <begin position="457"/>
        <end position="478"/>
    </location>
</feature>
<dbReference type="PROSITE" id="PS50011">
    <property type="entry name" value="PROTEIN_KINASE_DOM"/>
    <property type="match status" value="1"/>
</dbReference>
<reference evidence="9" key="1">
    <citation type="submission" date="2017-01" db="EMBL/GenBank/DDBJ databases">
        <authorList>
            <person name="Varghese N."/>
            <person name="Submissions S."/>
        </authorList>
    </citation>
    <scope>NUCLEOTIDE SEQUENCE [LARGE SCALE GENOMIC DNA]</scope>
    <source>
        <strain evidence="9">ATCC 12950</strain>
    </source>
</reference>
<evidence type="ECO:0000256" key="4">
    <source>
        <dbReference type="ARBA" id="ARBA00022840"/>
    </source>
</evidence>
<keyword evidence="1" id="KW-0808">Transferase</keyword>
<dbReference type="InterPro" id="IPR008271">
    <property type="entry name" value="Ser/Thr_kinase_AS"/>
</dbReference>
<dbReference type="PROSITE" id="PS00108">
    <property type="entry name" value="PROTEIN_KINASE_ST"/>
    <property type="match status" value="1"/>
</dbReference>
<keyword evidence="6" id="KW-1133">Transmembrane helix</keyword>
<evidence type="ECO:0000256" key="1">
    <source>
        <dbReference type="ARBA" id="ARBA00022679"/>
    </source>
</evidence>
<dbReference type="RefSeq" id="WP_076434887.1">
    <property type="nucleotide sequence ID" value="NZ_FTNI01000008.1"/>
</dbReference>
<dbReference type="OrthoDB" id="582179at2"/>
<dbReference type="Pfam" id="PF00400">
    <property type="entry name" value="WD40"/>
    <property type="match status" value="2"/>
</dbReference>
<organism evidence="8 9">
    <name type="scientific">Microbispora rosea</name>
    <dbReference type="NCBI Taxonomy" id="58117"/>
    <lineage>
        <taxon>Bacteria</taxon>
        <taxon>Bacillati</taxon>
        <taxon>Actinomycetota</taxon>
        <taxon>Actinomycetes</taxon>
        <taxon>Streptosporangiales</taxon>
        <taxon>Streptosporangiaceae</taxon>
        <taxon>Microbispora</taxon>
    </lineage>
</organism>
<keyword evidence="4" id="KW-0067">ATP-binding</keyword>
<dbReference type="AlphaFoldDB" id="A0A1N7AFP4"/>
<dbReference type="InterPro" id="IPR001680">
    <property type="entry name" value="WD40_rpt"/>
</dbReference>
<dbReference type="Pfam" id="PF00069">
    <property type="entry name" value="Pkinase"/>
    <property type="match status" value="1"/>
</dbReference>
<dbReference type="SUPFAM" id="SSF50969">
    <property type="entry name" value="YVTN repeat-like/Quinoprotein amine dehydrogenase"/>
    <property type="match status" value="1"/>
</dbReference>
<dbReference type="InterPro" id="IPR011009">
    <property type="entry name" value="Kinase-like_dom_sf"/>
</dbReference>
<evidence type="ECO:0000313" key="9">
    <source>
        <dbReference type="Proteomes" id="UP000186096"/>
    </source>
</evidence>
<dbReference type="GO" id="GO:0005524">
    <property type="term" value="F:ATP binding"/>
    <property type="evidence" value="ECO:0007669"/>
    <property type="project" value="UniProtKB-KW"/>
</dbReference>
<dbReference type="PANTHER" id="PTHR43289">
    <property type="entry name" value="MITOGEN-ACTIVATED PROTEIN KINASE KINASE KINASE 20-RELATED"/>
    <property type="match status" value="1"/>
</dbReference>
<dbReference type="PROSITE" id="PS50294">
    <property type="entry name" value="WD_REPEATS_REGION"/>
    <property type="match status" value="1"/>
</dbReference>
<dbReference type="InterPro" id="IPR000719">
    <property type="entry name" value="Prot_kinase_dom"/>
</dbReference>
<dbReference type="PANTHER" id="PTHR43289:SF34">
    <property type="entry name" value="SERINE_THREONINE-PROTEIN KINASE YBDM-RELATED"/>
    <property type="match status" value="1"/>
</dbReference>
<dbReference type="InterPro" id="IPR011044">
    <property type="entry name" value="Quino_amine_DH_bsu"/>
</dbReference>
<dbReference type="Gene3D" id="3.30.200.20">
    <property type="entry name" value="Phosphorylase Kinase, domain 1"/>
    <property type="match status" value="1"/>
</dbReference>
<dbReference type="Pfam" id="PF20703">
    <property type="entry name" value="nSTAND1"/>
    <property type="match status" value="1"/>
</dbReference>
<keyword evidence="8" id="KW-0723">Serine/threonine-protein kinase</keyword>
<name>A0A1N7AFP4_9ACTN</name>
<dbReference type="Gene3D" id="2.130.10.10">
    <property type="entry name" value="YVTN repeat-like/Quinoprotein amine dehydrogenase"/>
    <property type="match status" value="4"/>
</dbReference>
<dbReference type="InterPro" id="IPR015943">
    <property type="entry name" value="WD40/YVTN_repeat-like_dom_sf"/>
</dbReference>
<dbReference type="EMBL" id="FTNI01000008">
    <property type="protein sequence ID" value="SIR37791.1"/>
    <property type="molecule type" value="Genomic_DNA"/>
</dbReference>
<dbReference type="PROSITE" id="PS50082">
    <property type="entry name" value="WD_REPEATS_2"/>
    <property type="match status" value="1"/>
</dbReference>
<sequence>MTGTLLPEDPERLGGYWLSGRLGSGGQGVVYEAYDSQGRRVAVKVLHGDAAVDPELRERFGREAAAARLVATFCTAPVIAAELDGPRPFIVSEYVEGRSLRRAVQEGQVFAGDGLHRLATAIATALTAIHEAGVVHRDLKPDNVLLGPDGPRVIDFGVARTLEMSLTSTGLVAGTPTYMAPEVFTGQRAGPAADVFAWGGIVLFAATGEDPFRAESLGGVMHRVLSADPDLSVLPASLRPLVGAALVKEPSARPSARDLLLALISGGGRVDTAHLLAEGSRAARAVHGQGDPDPALGALAEDAYDTLGPAGRDLVPQIFLRLVAVGPEGELATRRVGEDELPPGSGEVLRLFAYVLSRRDGEVGLARPALLRAWPRLRAWLDDEWDGLPVHAEIRLRARQWAATGRRQADLLQGGRLDAAVGWAVTGRRHLALNVLEREFLDASAALTRRRARRRRLLTAALAVLLVLSLAGGGLAAYQGSRIAAQRDQISAQRDRANGREAALRAGTLRTTDPTAAMLLSVAAWRLDGGAEARSSLMSSLYQPEIAVYRPPGGGLQALSRDGRTVVTVSDDGISLHDVRGRRLLRRIPVPGLRSDPLLGVSLSPSGRSVAMITSTKAMVWDLGTGRVRAELAVPGARAGGEIQFTDDESKVAVLEDTNGFVWDLANGRTYGRAIEGGWPGELPVLPRSGRIAALLDPDGGFGVRRLPGPDRDPRFRGACPGRLGAVAFSRDGALMACGGRQITLVSAATGRRITEAGDDDWPWTESGADEPANAVNAGLRFSADGRYLAGFADRSIRVWRVRDHRQVFTYRAEDDVADVRLDSDGHTLRFLLEEAVVSLDIRPRADPVRPPGRIFRTWLSPEGRWLAIEPEESGPLELWDVSRRRPAGSLPGTADWGDAIFDRTGRTMVIGDDTLERLRAWDVAGRRPLWSYRAPRGLLVEGHAFSPDGRLFAATLGQADNGPETRGSRLLEWDARTGHLVLDIPLDRQTGDIAFGADGRTIVCTDGRILDAATGRQQGKAFIPSESFAVSPTGDLIAVGGITGRIFLWDTRGPSPVPPTLHGTMEQIDALAFSPGGDVLATVSERGTVQLWDVRAGRRLGGAVPLLSDLGLTSAFGADGTRLYVADQIGDLFEMPVDGDLVARQVCARAGRTLTREEWARYLPGTPYRDVC</sequence>
<keyword evidence="6" id="KW-0472">Membrane</keyword>
<evidence type="ECO:0000313" key="8">
    <source>
        <dbReference type="EMBL" id="SIR37791.1"/>
    </source>
</evidence>
<dbReference type="Gene3D" id="1.10.510.10">
    <property type="entry name" value="Transferase(Phosphotransferase) domain 1"/>
    <property type="match status" value="1"/>
</dbReference>
<evidence type="ECO:0000259" key="7">
    <source>
        <dbReference type="PROSITE" id="PS50011"/>
    </source>
</evidence>
<keyword evidence="3 8" id="KW-0418">Kinase</keyword>
<dbReference type="SMART" id="SM00220">
    <property type="entry name" value="S_TKc"/>
    <property type="match status" value="1"/>
</dbReference>
<dbReference type="SUPFAM" id="SSF69322">
    <property type="entry name" value="Tricorn protease domain 2"/>
    <property type="match status" value="1"/>
</dbReference>
<evidence type="ECO:0000256" key="6">
    <source>
        <dbReference type="SAM" id="Phobius"/>
    </source>
</evidence>
<gene>
    <name evidence="8" type="ORF">SAMN05421833_108164</name>
</gene>
<dbReference type="SUPFAM" id="SSF56112">
    <property type="entry name" value="Protein kinase-like (PK-like)"/>
    <property type="match status" value="1"/>
</dbReference>
<dbReference type="InterPro" id="IPR049052">
    <property type="entry name" value="nSTAND1"/>
</dbReference>
<evidence type="ECO:0000256" key="2">
    <source>
        <dbReference type="ARBA" id="ARBA00022741"/>
    </source>
</evidence>
<dbReference type="GO" id="GO:0004674">
    <property type="term" value="F:protein serine/threonine kinase activity"/>
    <property type="evidence" value="ECO:0007669"/>
    <property type="project" value="UniProtKB-KW"/>
</dbReference>
<evidence type="ECO:0000256" key="3">
    <source>
        <dbReference type="ARBA" id="ARBA00022777"/>
    </source>
</evidence>
<keyword evidence="5" id="KW-0853">WD repeat</keyword>
<dbReference type="CDD" id="cd14014">
    <property type="entry name" value="STKc_PknB_like"/>
    <property type="match status" value="1"/>
</dbReference>
<dbReference type="SMART" id="SM00320">
    <property type="entry name" value="WD40"/>
    <property type="match status" value="4"/>
</dbReference>
<protein>
    <submittedName>
        <fullName evidence="8">Serine/threonine protein kinase</fullName>
    </submittedName>
</protein>
<feature type="repeat" description="WD" evidence="5">
    <location>
        <begin position="1062"/>
        <end position="1103"/>
    </location>
</feature>
<keyword evidence="2" id="KW-0547">Nucleotide-binding</keyword>
<dbReference type="Proteomes" id="UP000186096">
    <property type="component" value="Unassembled WGS sequence"/>
</dbReference>
<proteinExistence type="predicted"/>